<dbReference type="InParanoid" id="A0A0G4EC17"/>
<name>A0A0G4EC17_VITBC</name>
<accession>A0A0G4EC17</accession>
<evidence type="ECO:0000256" key="1">
    <source>
        <dbReference type="SAM" id="SignalP"/>
    </source>
</evidence>
<feature type="chain" id="PRO_5005187404" evidence="1">
    <location>
        <begin position="27"/>
        <end position="203"/>
    </location>
</feature>
<dbReference type="AlphaFoldDB" id="A0A0G4EC17"/>
<dbReference type="VEuPathDB" id="CryptoDB:Vbra_3596"/>
<evidence type="ECO:0000313" key="2">
    <source>
        <dbReference type="EMBL" id="CEL93017.1"/>
    </source>
</evidence>
<protein>
    <submittedName>
        <fullName evidence="2">Uncharacterized protein</fullName>
    </submittedName>
</protein>
<evidence type="ECO:0000313" key="3">
    <source>
        <dbReference type="Proteomes" id="UP000041254"/>
    </source>
</evidence>
<dbReference type="EMBL" id="CDMY01000130">
    <property type="protein sequence ID" value="CEL93017.1"/>
    <property type="molecule type" value="Genomic_DNA"/>
</dbReference>
<dbReference type="PhylomeDB" id="A0A0G4EC17"/>
<reference evidence="2 3" key="1">
    <citation type="submission" date="2014-11" db="EMBL/GenBank/DDBJ databases">
        <authorList>
            <person name="Zhu J."/>
            <person name="Qi W."/>
            <person name="Song R."/>
        </authorList>
    </citation>
    <scope>NUCLEOTIDE SEQUENCE [LARGE SCALE GENOMIC DNA]</scope>
</reference>
<proteinExistence type="predicted"/>
<organism evidence="2 3">
    <name type="scientific">Vitrella brassicaformis (strain CCMP3155)</name>
    <dbReference type="NCBI Taxonomy" id="1169540"/>
    <lineage>
        <taxon>Eukaryota</taxon>
        <taxon>Sar</taxon>
        <taxon>Alveolata</taxon>
        <taxon>Colpodellida</taxon>
        <taxon>Vitrellaceae</taxon>
        <taxon>Vitrella</taxon>
    </lineage>
</organism>
<keyword evidence="3" id="KW-1185">Reference proteome</keyword>
<feature type="signal peptide" evidence="1">
    <location>
        <begin position="1"/>
        <end position="26"/>
    </location>
</feature>
<keyword evidence="1" id="KW-0732">Signal</keyword>
<gene>
    <name evidence="2" type="ORF">Vbra_3596</name>
</gene>
<sequence>MSPHYCVVLASFHVLTLLGCLPVTLGWRHDVSFGMSIANAGRRDGFLHQHTYLATDDVPDILLGCHSPVHGLGQHAEHFFFGLPKGKERELTYYLKHLTPPLHVRKIEDLLKSVAFIDYDLDATLPRRLKGYSANEKVVQFETAAHDVKDANDWDKSRYDDEFTWSKLRKFPLPDFWQLDLTDTQQVKSANSELGLPLNHFKQ</sequence>
<dbReference type="Proteomes" id="UP000041254">
    <property type="component" value="Unassembled WGS sequence"/>
</dbReference>